<dbReference type="GO" id="GO:0015074">
    <property type="term" value="P:DNA integration"/>
    <property type="evidence" value="ECO:0007669"/>
    <property type="project" value="InterPro"/>
</dbReference>
<dbReference type="GeneID" id="116286634"/>
<evidence type="ECO:0000313" key="4">
    <source>
        <dbReference type="RefSeq" id="XP_031549049.1"/>
    </source>
</evidence>
<dbReference type="KEGG" id="aten:116286634"/>
<proteinExistence type="predicted"/>
<dbReference type="InterPro" id="IPR008042">
    <property type="entry name" value="Retrotrans_Pao"/>
</dbReference>
<gene>
    <name evidence="4" type="primary">LOC116286634</name>
</gene>
<feature type="domain" description="Integrase catalytic" evidence="2">
    <location>
        <begin position="851"/>
        <end position="1044"/>
    </location>
</feature>
<dbReference type="Gene3D" id="3.30.420.10">
    <property type="entry name" value="Ribonuclease H-like superfamily/Ribonuclease H"/>
    <property type="match status" value="1"/>
</dbReference>
<evidence type="ECO:0000313" key="3">
    <source>
        <dbReference type="Proteomes" id="UP000515163"/>
    </source>
</evidence>
<dbReference type="PROSITE" id="PS50994">
    <property type="entry name" value="INTEGRASE"/>
    <property type="match status" value="1"/>
</dbReference>
<dbReference type="PANTHER" id="PTHR47331">
    <property type="entry name" value="PHD-TYPE DOMAIN-CONTAINING PROTEIN"/>
    <property type="match status" value="1"/>
</dbReference>
<protein>
    <submittedName>
        <fullName evidence="4">Uncharacterized protein LOC116286634</fullName>
    </submittedName>
</protein>
<name>A0A6P8GXQ7_ACTTE</name>
<dbReference type="InterPro" id="IPR040676">
    <property type="entry name" value="DUF5641"/>
</dbReference>
<dbReference type="Pfam" id="PF18701">
    <property type="entry name" value="DUF5641"/>
    <property type="match status" value="1"/>
</dbReference>
<dbReference type="OrthoDB" id="5985364at2759"/>
<keyword evidence="3" id="KW-1185">Reference proteome</keyword>
<reference evidence="4" key="1">
    <citation type="submission" date="2025-08" db="UniProtKB">
        <authorList>
            <consortium name="RefSeq"/>
        </authorList>
    </citation>
    <scope>IDENTIFICATION</scope>
    <source>
        <tissue evidence="4">Tentacle</tissue>
    </source>
</reference>
<dbReference type="InterPro" id="IPR036397">
    <property type="entry name" value="RNaseH_sf"/>
</dbReference>
<dbReference type="AlphaFoldDB" id="A0A6P8GXQ7"/>
<accession>A0A6P8GXQ7</accession>
<evidence type="ECO:0000259" key="2">
    <source>
        <dbReference type="PROSITE" id="PS50994"/>
    </source>
</evidence>
<dbReference type="RefSeq" id="XP_031549049.1">
    <property type="nucleotide sequence ID" value="XM_031693189.1"/>
</dbReference>
<dbReference type="InterPro" id="IPR012337">
    <property type="entry name" value="RNaseH-like_sf"/>
</dbReference>
<dbReference type="GO" id="GO:0003676">
    <property type="term" value="F:nucleic acid binding"/>
    <property type="evidence" value="ECO:0007669"/>
    <property type="project" value="InterPro"/>
</dbReference>
<dbReference type="Proteomes" id="UP000515163">
    <property type="component" value="Unplaced"/>
</dbReference>
<feature type="region of interest" description="Disordered" evidence="1">
    <location>
        <begin position="598"/>
        <end position="619"/>
    </location>
</feature>
<evidence type="ECO:0000256" key="1">
    <source>
        <dbReference type="SAM" id="MobiDB-lite"/>
    </source>
</evidence>
<dbReference type="InterPro" id="IPR001584">
    <property type="entry name" value="Integrase_cat-core"/>
</dbReference>
<dbReference type="SUPFAM" id="SSF53098">
    <property type="entry name" value="Ribonuclease H-like"/>
    <property type="match status" value="1"/>
</dbReference>
<dbReference type="Pfam" id="PF05380">
    <property type="entry name" value="Peptidase_A17"/>
    <property type="match status" value="1"/>
</dbReference>
<dbReference type="InParanoid" id="A0A6P8GXQ7"/>
<feature type="compositionally biased region" description="Polar residues" evidence="1">
    <location>
        <begin position="599"/>
        <end position="610"/>
    </location>
</feature>
<dbReference type="PANTHER" id="PTHR47331:SF5">
    <property type="entry name" value="RIBONUCLEASE H"/>
    <property type="match status" value="1"/>
</dbReference>
<organism evidence="3 4">
    <name type="scientific">Actinia tenebrosa</name>
    <name type="common">Australian red waratah sea anemone</name>
    <dbReference type="NCBI Taxonomy" id="6105"/>
    <lineage>
        <taxon>Eukaryota</taxon>
        <taxon>Metazoa</taxon>
        <taxon>Cnidaria</taxon>
        <taxon>Anthozoa</taxon>
        <taxon>Hexacorallia</taxon>
        <taxon>Actiniaria</taxon>
        <taxon>Actiniidae</taxon>
        <taxon>Actinia</taxon>
    </lineage>
</organism>
<sequence length="1106" mass="126628">MCHMTRTCNLIVCVVSCVRNKARGRITSKSLFIVDSADTTVTSPNQLREMMELDYNELKHCRKIRGTEQVESIEDKRFIDILTEGIHKTSNGNWETPLPFKTDEVILPNNKRHCRKRLLSLKRKLISDEKVKSDYLAFMQKILDRGHASLIPPNKLHTEPGKVWYLPHFNVYHPKKPDQIRVVFDCSAVYQNESLNQHLLQGPDQLNSLKLFEIPVAREQRPLWSNTGVQMDVHLFGATSSPGVANFCLHQTADTNRSKYGDEAANFLLKDFYVDDGLTSVPTTTQAIKIVQDAQQMCAATNLRLHKFASNNAEVLEALPTEDRAKDLKDLDLRKDNIPIQRSLGTYWCIESDTFGFRIELKDKPLTRRGILSTVSSVYDPLGAVSPVILVGKQILQSLCRKNTDWDDPEPDDILPQWEKWRSQLPLLENLKFNRCLKPPGFGTPVSSEIYSFSDASNAGIGQVSYIRFTNEENKHHVSFLMAESRVAPLKPVSIPRLELTAAVMSVNVTSMLTSELDIVDISSTYHTDSEIVLGYINNEARRFHVYVGNRVQHIRDRSSPDQWHHVAGKDNPADEASRGLTAQELIENHRWFNGPDFLQQSGPTVPNEQSDFELDPSDSEVRKRAAVSLSTNTSEQRFSETLEAARFQHSSSLDRLVHAIVRIQRMIERRRPNKKYNWRPKEGAPLVEELQQAKLAIVKCVQRSNFQPIIDTLSSLDGNETKFKNRSNARKRNVTMKPTSNLYKLDPFHDDKDIIRVGGRLKNSSSSFEIKHPILMPKNDHVTTLLVRHYHHGEQHQGYGITHNAIRQAGFHIINGRSVVSSVIAKCVPCRKMRGKFQEQKMSDLPSERVDPSPPFTYSGMDVFGPFMVKEGRKELKRWGLIFTCLASRAIHLETLNTMSLESFINALRRFIARRGKVRQIRSDQGTNFVGAKNELVAALDELDREPIKQFLSSQDCDIIDFNMNVPHASHMGGIWERQIRTTRSVHTSLLQDRGTQLDDESFRTLLTEAENIVNGRPLTVENLADPLSGEPLTPNQLLTLKTQVVLPPPGRFDTPDLYSKKRWRRVQYLANQFWLRWQKEYCSQLQRRQRWTDYKRNMESETSR</sequence>